<organism evidence="1">
    <name type="scientific">Verrucosispora sp. MS100047</name>
    <dbReference type="NCBI Taxonomy" id="1410949"/>
    <lineage>
        <taxon>Bacteria</taxon>
        <taxon>Bacillati</taxon>
        <taxon>Actinomycetota</taxon>
        <taxon>Actinomycetes</taxon>
        <taxon>Micromonosporales</taxon>
        <taxon>Micromonosporaceae</taxon>
        <taxon>Micromonospora</taxon>
    </lineage>
</organism>
<name>A0A097CRK8_9ACTN</name>
<protein>
    <submittedName>
        <fullName evidence="1">Uncharacterized protein</fullName>
    </submittedName>
</protein>
<gene>
    <name evidence="1" type="ORF">VASRM7_46</name>
</gene>
<dbReference type="EMBL" id="KF826619">
    <property type="protein sequence ID" value="AIS85283.1"/>
    <property type="molecule type" value="Genomic_DNA"/>
</dbReference>
<proteinExistence type="predicted"/>
<sequence length="41" mass="4415">MATLGEHVHGLTGQVLHAQVAAYPWTDRHGISPVSSSFEAR</sequence>
<dbReference type="AlphaFoldDB" id="A0A097CRK8"/>
<reference evidence="1" key="1">
    <citation type="journal article" date="2016" name="Appl. Microbiol. Biotechnol.">
        <title>Anti-MRSA and anti-TB metabolites from marine-derived Verrucosispora sp. MS100047.</title>
        <authorList>
            <person name="Huang P."/>
            <person name="Xie F."/>
            <person name="Ren B."/>
            <person name="Wang Q."/>
            <person name="Wang J."/>
            <person name="Wang Q."/>
            <person name="Abdel-Mageed W.M."/>
            <person name="Liu M."/>
            <person name="Han J."/>
            <person name="Oyeleye A."/>
            <person name="Shen J."/>
            <person name="Song F."/>
            <person name="Dai H."/>
            <person name="Liu X."/>
            <person name="Zhang L."/>
        </authorList>
    </citation>
    <scope>NUCLEOTIDE SEQUENCE</scope>
    <source>
        <strain evidence="1">MS100047</strain>
    </source>
</reference>
<evidence type="ECO:0000313" key="1">
    <source>
        <dbReference type="EMBL" id="AIS85283.1"/>
    </source>
</evidence>
<accession>A0A097CRK8</accession>